<dbReference type="SUPFAM" id="SSF53850">
    <property type="entry name" value="Periplasmic binding protein-like II"/>
    <property type="match status" value="1"/>
</dbReference>
<evidence type="ECO:0000256" key="2">
    <source>
        <dbReference type="ARBA" id="ARBA00004533"/>
    </source>
</evidence>
<dbReference type="InterPro" id="IPR010067">
    <property type="entry name" value="ABC_SsuA_sub-bd"/>
</dbReference>
<evidence type="ECO:0000256" key="8">
    <source>
        <dbReference type="ARBA" id="ARBA00023136"/>
    </source>
</evidence>
<keyword evidence="5" id="KW-1003">Cell membrane</keyword>
<evidence type="ECO:0000313" key="9">
    <source>
        <dbReference type="EMBL" id="XCM79084.1"/>
    </source>
</evidence>
<comment type="subcellular location">
    <subcellularLocation>
        <location evidence="2">Cell inner membrane</location>
    </subcellularLocation>
    <subcellularLocation>
        <location evidence="1">Periplasm</location>
    </subcellularLocation>
</comment>
<dbReference type="AlphaFoldDB" id="A0AAU8JVD0"/>
<accession>A0AAU8JVD0</accession>
<proteinExistence type="inferred from homology"/>
<dbReference type="PANTHER" id="PTHR30024">
    <property type="entry name" value="ALIPHATIC SULFONATES-BINDING PROTEIN-RELATED"/>
    <property type="match status" value="1"/>
</dbReference>
<keyword evidence="4" id="KW-0813">Transport</keyword>
<name>A0AAU8JVD0_9ACTN</name>
<evidence type="ECO:0000256" key="4">
    <source>
        <dbReference type="ARBA" id="ARBA00022448"/>
    </source>
</evidence>
<dbReference type="InterPro" id="IPR044527">
    <property type="entry name" value="NrtA/CpmA_ABC-bd_dom"/>
</dbReference>
<dbReference type="NCBIfam" id="TIGR01728">
    <property type="entry name" value="SsuA_fam"/>
    <property type="match status" value="1"/>
</dbReference>
<dbReference type="GO" id="GO:0005886">
    <property type="term" value="C:plasma membrane"/>
    <property type="evidence" value="ECO:0007669"/>
    <property type="project" value="UniProtKB-SubCell"/>
</dbReference>
<protein>
    <submittedName>
        <fullName evidence="9">Aliphatic sulfonate ABC transporter substrate-binding protein</fullName>
    </submittedName>
</protein>
<reference evidence="9" key="1">
    <citation type="submission" date="2024-06" db="EMBL/GenBank/DDBJ databases">
        <title>The genome sequences of Kitasatospora sp. strain HUAS MG31.</title>
        <authorList>
            <person name="Mo P."/>
        </authorList>
    </citation>
    <scope>NUCLEOTIDE SEQUENCE</scope>
    <source>
        <strain evidence="9">HUAS MG31</strain>
    </source>
</reference>
<dbReference type="KEGG" id="kcm:ABWK59_09170"/>
<dbReference type="EMBL" id="CP159872">
    <property type="protein sequence ID" value="XCM79084.1"/>
    <property type="molecule type" value="Genomic_DNA"/>
</dbReference>
<dbReference type="RefSeq" id="WP_354639467.1">
    <property type="nucleotide sequence ID" value="NZ_CP159872.1"/>
</dbReference>
<evidence type="ECO:0000256" key="5">
    <source>
        <dbReference type="ARBA" id="ARBA00022475"/>
    </source>
</evidence>
<keyword evidence="6" id="KW-0997">Cell inner membrane</keyword>
<dbReference type="Gene3D" id="3.40.190.10">
    <property type="entry name" value="Periplasmic binding protein-like II"/>
    <property type="match status" value="2"/>
</dbReference>
<keyword evidence="8" id="KW-0472">Membrane</keyword>
<gene>
    <name evidence="9" type="ORF">ABWK59_09170</name>
</gene>
<dbReference type="Pfam" id="PF13379">
    <property type="entry name" value="NMT1_2"/>
    <property type="match status" value="1"/>
</dbReference>
<dbReference type="GO" id="GO:0042626">
    <property type="term" value="F:ATPase-coupled transmembrane transporter activity"/>
    <property type="evidence" value="ECO:0007669"/>
    <property type="project" value="InterPro"/>
</dbReference>
<dbReference type="PANTHER" id="PTHR30024:SF47">
    <property type="entry name" value="TAURINE-BINDING PERIPLASMIC PROTEIN"/>
    <property type="match status" value="1"/>
</dbReference>
<evidence type="ECO:0000256" key="6">
    <source>
        <dbReference type="ARBA" id="ARBA00022519"/>
    </source>
</evidence>
<keyword evidence="7" id="KW-0732">Signal</keyword>
<organism evidence="9">
    <name type="scientific">Kitasatospora camelliae</name>
    <dbReference type="NCBI Taxonomy" id="3156397"/>
    <lineage>
        <taxon>Bacteria</taxon>
        <taxon>Bacillati</taxon>
        <taxon>Actinomycetota</taxon>
        <taxon>Actinomycetes</taxon>
        <taxon>Kitasatosporales</taxon>
        <taxon>Streptomycetaceae</taxon>
        <taxon>Kitasatospora</taxon>
    </lineage>
</organism>
<comment type="similarity">
    <text evidence="3">Belongs to the bacterial solute-binding protein SsuA/TauA family.</text>
</comment>
<sequence length="384" mass="39570">MAPNTSVPHTPNRPGAGRIRRSAAAALAALTAAALLSACGYGAAKSEDKSSAAPAASGGSSAKLSADTVKIGYFGNLTHATALVGLKEGLFQKELGATQIKTQIFNAGPAEIEALNAGSIDIGWIGPSPAINGFTKSNGSSLRIIGGSASGGVKLVVNPEKIKSLDELKGKKIATPQIGNTQDVALLNYLAEKGYKVDAQSGGGDVSVVRTDNKVTPDAYKSGSIDGAWVPEPTASKLVTLGAKELLNEKDIWPDKKFVITNIIVSQKFLTEHPDVVEAVLRGSVNANAWIKANPDKAKASANAAIKEAAGNALEDAVLDPAWKDIEFLDDPLASTLQAQADHAVTAGLLKKPNLAGIYDLTLLNKVLKAQDKPAVADAGLGVK</sequence>
<dbReference type="GO" id="GO:0042597">
    <property type="term" value="C:periplasmic space"/>
    <property type="evidence" value="ECO:0007669"/>
    <property type="project" value="UniProtKB-SubCell"/>
</dbReference>
<evidence type="ECO:0000256" key="3">
    <source>
        <dbReference type="ARBA" id="ARBA00010742"/>
    </source>
</evidence>
<evidence type="ECO:0000256" key="1">
    <source>
        <dbReference type="ARBA" id="ARBA00004418"/>
    </source>
</evidence>
<evidence type="ECO:0000256" key="7">
    <source>
        <dbReference type="ARBA" id="ARBA00022729"/>
    </source>
</evidence>
<dbReference type="CDD" id="cd13553">
    <property type="entry name" value="PBP2_NrtA_CpmA_like"/>
    <property type="match status" value="1"/>
</dbReference>